<dbReference type="AlphaFoldDB" id="A0A8H6Y1Q4"/>
<dbReference type="EMBL" id="JACAZH010000014">
    <property type="protein sequence ID" value="KAF7350596.1"/>
    <property type="molecule type" value="Genomic_DNA"/>
</dbReference>
<reference evidence="2" key="1">
    <citation type="submission" date="2020-05" db="EMBL/GenBank/DDBJ databases">
        <title>Mycena genomes resolve the evolution of fungal bioluminescence.</title>
        <authorList>
            <person name="Tsai I.J."/>
        </authorList>
    </citation>
    <scope>NUCLEOTIDE SEQUENCE</scope>
    <source>
        <strain evidence="2">160909Yilan</strain>
    </source>
</reference>
<evidence type="ECO:0000313" key="3">
    <source>
        <dbReference type="Proteomes" id="UP000623467"/>
    </source>
</evidence>
<evidence type="ECO:0000256" key="1">
    <source>
        <dbReference type="SAM" id="MobiDB-lite"/>
    </source>
</evidence>
<feature type="compositionally biased region" description="Polar residues" evidence="1">
    <location>
        <begin position="70"/>
        <end position="81"/>
    </location>
</feature>
<dbReference type="OrthoDB" id="3066883at2759"/>
<proteinExistence type="predicted"/>
<accession>A0A8H6Y1Q4</accession>
<feature type="compositionally biased region" description="Basic and acidic residues" evidence="1">
    <location>
        <begin position="131"/>
        <end position="148"/>
    </location>
</feature>
<dbReference type="Proteomes" id="UP000623467">
    <property type="component" value="Unassembled WGS sequence"/>
</dbReference>
<protein>
    <submittedName>
        <fullName evidence="2">Uncharacterized protein</fullName>
    </submittedName>
</protein>
<evidence type="ECO:0000313" key="2">
    <source>
        <dbReference type="EMBL" id="KAF7350596.1"/>
    </source>
</evidence>
<comment type="caution">
    <text evidence="2">The sequence shown here is derived from an EMBL/GenBank/DDBJ whole genome shotgun (WGS) entry which is preliminary data.</text>
</comment>
<keyword evidence="3" id="KW-1185">Reference proteome</keyword>
<name>A0A8H6Y1Q4_9AGAR</name>
<sequence>MQQYPPAQTFQPRPQPIVGLPLVRPPANTRGSSKTYPAPCIKYTNPTSTRAVRGDSTVESSDSDEETVAAFTTTSIASSHSRAPGNKPKQQRRVMNWVNDTSHYSSKFKSPFVPPSGSTNKPASSSAHTHRSADHHSSHDHRGKERELPPVWVPRQTAQHPPRHAVSQPVVLQQPVVQQPAVQYPPPQPMQYVQPPQAVWMPAPPATTSSHES</sequence>
<feature type="compositionally biased region" description="Low complexity" evidence="1">
    <location>
        <begin position="105"/>
        <end position="127"/>
    </location>
</feature>
<feature type="compositionally biased region" description="Polar residues" evidence="1">
    <location>
        <begin position="1"/>
        <end position="12"/>
    </location>
</feature>
<organism evidence="2 3">
    <name type="scientific">Mycena sanguinolenta</name>
    <dbReference type="NCBI Taxonomy" id="230812"/>
    <lineage>
        <taxon>Eukaryota</taxon>
        <taxon>Fungi</taxon>
        <taxon>Dikarya</taxon>
        <taxon>Basidiomycota</taxon>
        <taxon>Agaricomycotina</taxon>
        <taxon>Agaricomycetes</taxon>
        <taxon>Agaricomycetidae</taxon>
        <taxon>Agaricales</taxon>
        <taxon>Marasmiineae</taxon>
        <taxon>Mycenaceae</taxon>
        <taxon>Mycena</taxon>
    </lineage>
</organism>
<feature type="region of interest" description="Disordered" evidence="1">
    <location>
        <begin position="1"/>
        <end position="167"/>
    </location>
</feature>
<gene>
    <name evidence="2" type="ORF">MSAN_01619700</name>
</gene>